<keyword evidence="2" id="KW-0521">NADP</keyword>
<dbReference type="Proteomes" id="UP000230605">
    <property type="component" value="Chromosome 7"/>
</dbReference>
<protein>
    <recommendedName>
        <fullName evidence="3">NmrA-like domain-containing protein</fullName>
    </recommendedName>
</protein>
<evidence type="ECO:0000313" key="5">
    <source>
        <dbReference type="EMBL" id="WPB05799.1"/>
    </source>
</evidence>
<gene>
    <name evidence="4" type="ORF">CB0940_09854</name>
    <name evidence="5" type="ORF">RHO25_010453</name>
</gene>
<evidence type="ECO:0000313" key="4">
    <source>
        <dbReference type="EMBL" id="PIA91965.1"/>
    </source>
</evidence>
<accession>A0A2G5HHJ2</accession>
<dbReference type="Pfam" id="PF05368">
    <property type="entry name" value="NmrA"/>
    <property type="match status" value="1"/>
</dbReference>
<comment type="similarity">
    <text evidence="1">Belongs to the NmrA-type oxidoreductase family.</text>
</comment>
<evidence type="ECO:0000256" key="1">
    <source>
        <dbReference type="ARBA" id="ARBA00006328"/>
    </source>
</evidence>
<dbReference type="PANTHER" id="PTHR42748:SF7">
    <property type="entry name" value="NMRA LIKE REDOX SENSOR 1-RELATED"/>
    <property type="match status" value="1"/>
</dbReference>
<dbReference type="Gene3D" id="3.90.25.10">
    <property type="entry name" value="UDP-galactose 4-epimerase, domain 1"/>
    <property type="match status" value="1"/>
</dbReference>
<dbReference type="AlphaFoldDB" id="A0A2G5HHJ2"/>
<feature type="domain" description="NmrA-like" evidence="3">
    <location>
        <begin position="10"/>
        <end position="275"/>
    </location>
</feature>
<dbReference type="PANTHER" id="PTHR42748">
    <property type="entry name" value="NITROGEN METABOLITE REPRESSION PROTEIN NMRA FAMILY MEMBER"/>
    <property type="match status" value="1"/>
</dbReference>
<dbReference type="InterPro" id="IPR051164">
    <property type="entry name" value="NmrA-like_oxidored"/>
</dbReference>
<evidence type="ECO:0000313" key="6">
    <source>
        <dbReference type="Proteomes" id="UP000230605"/>
    </source>
</evidence>
<evidence type="ECO:0000259" key="3">
    <source>
        <dbReference type="Pfam" id="PF05368"/>
    </source>
</evidence>
<dbReference type="CDD" id="cd05251">
    <property type="entry name" value="NmrA_like_SDR_a"/>
    <property type="match status" value="1"/>
</dbReference>
<evidence type="ECO:0000313" key="7">
    <source>
        <dbReference type="Proteomes" id="UP001302367"/>
    </source>
</evidence>
<dbReference type="Proteomes" id="UP001302367">
    <property type="component" value="Chromosome 7"/>
</dbReference>
<name>A0A2G5HHJ2_CERBT</name>
<organism evidence="4 6">
    <name type="scientific">Cercospora beticola</name>
    <name type="common">Sugarbeet leaf spot fungus</name>
    <dbReference type="NCBI Taxonomy" id="122368"/>
    <lineage>
        <taxon>Eukaryota</taxon>
        <taxon>Fungi</taxon>
        <taxon>Dikarya</taxon>
        <taxon>Ascomycota</taxon>
        <taxon>Pezizomycotina</taxon>
        <taxon>Dothideomycetes</taxon>
        <taxon>Dothideomycetidae</taxon>
        <taxon>Mycosphaerellales</taxon>
        <taxon>Mycosphaerellaceae</taxon>
        <taxon>Cercospora</taxon>
    </lineage>
</organism>
<dbReference type="EMBL" id="LKMD01000106">
    <property type="protein sequence ID" value="PIA91965.1"/>
    <property type="molecule type" value="Genomic_DNA"/>
</dbReference>
<dbReference type="EMBL" id="CP134190">
    <property type="protein sequence ID" value="WPB05799.1"/>
    <property type="molecule type" value="Genomic_DNA"/>
</dbReference>
<dbReference type="InterPro" id="IPR008030">
    <property type="entry name" value="NmrA-like"/>
</dbReference>
<evidence type="ECO:0000256" key="2">
    <source>
        <dbReference type="ARBA" id="ARBA00022857"/>
    </source>
</evidence>
<dbReference type="InterPro" id="IPR036291">
    <property type="entry name" value="NAD(P)-bd_dom_sf"/>
</dbReference>
<dbReference type="GO" id="GO:0005634">
    <property type="term" value="C:nucleus"/>
    <property type="evidence" value="ECO:0007669"/>
    <property type="project" value="TreeGrafter"/>
</dbReference>
<reference evidence="4 6" key="1">
    <citation type="submission" date="2015-10" db="EMBL/GenBank/DDBJ databases">
        <title>The cercosporin biosynthetic gene cluster was horizontally transferred to several fungal lineages and shown to be expanded in Cercospora beticola based on microsynteny with recipient genomes.</title>
        <authorList>
            <person name="De Jonge R."/>
            <person name="Ebert M.K."/>
            <person name="Suttle J.C."/>
            <person name="Jurick Ii W.M."/>
            <person name="Secor G.A."/>
            <person name="Thomma B.P."/>
            <person name="Van De Peer Y."/>
            <person name="Bolton M.D."/>
        </authorList>
    </citation>
    <scope>NUCLEOTIDE SEQUENCE [LARGE SCALE GENOMIC DNA]</scope>
    <source>
        <strain evidence="4 6">09-40</strain>
    </source>
</reference>
<dbReference type="Gene3D" id="3.40.50.720">
    <property type="entry name" value="NAD(P)-binding Rossmann-like Domain"/>
    <property type="match status" value="1"/>
</dbReference>
<proteinExistence type="inferred from homology"/>
<reference evidence="5 7" key="2">
    <citation type="submission" date="2023-09" db="EMBL/GenBank/DDBJ databases">
        <title>Complete-Gapless Cercospora beticola genome.</title>
        <authorList>
            <person name="Wyatt N.A."/>
            <person name="Spanner R.E."/>
            <person name="Bolton M.D."/>
        </authorList>
    </citation>
    <scope>NUCLEOTIDE SEQUENCE [LARGE SCALE GENOMIC DNA]</scope>
    <source>
        <strain evidence="5">Cb09-40</strain>
    </source>
</reference>
<sequence>MATPVSSLRKIIVTGATGKQGGALIEALLARPTPTFEIYAITRKKSSSSAQRLLSRPNVHLVEGDFSNPAAIFSQIKDPWGLFSVTIPTNATKEESQGKAMTAAALSSGIKHIVFTATDRGGPQISSTNPTPIPHFASKYKIEQDIITQTPSHNATYTFLRPVAFFENISNNFLGRAFISMWRLNSPNSKLQLISTSDIGLIAAQAFLHHSSPKYKNQAISLAGEELTLLEAQQTFQSVTGKPLPETYPFLARIIKWLLHEQLGIMFNWFKTHGFGVEVKSLREEYPFLKDFRMWLEEESAWKKK</sequence>
<keyword evidence="7" id="KW-1185">Reference proteome</keyword>
<dbReference type="OrthoDB" id="9997102at2759"/>
<dbReference type="SUPFAM" id="SSF51735">
    <property type="entry name" value="NAD(P)-binding Rossmann-fold domains"/>
    <property type="match status" value="1"/>
</dbReference>